<gene>
    <name evidence="2" type="ORF">PILCRDRAFT_795005</name>
</gene>
<evidence type="ECO:0000259" key="1">
    <source>
        <dbReference type="PROSITE" id="PS50181"/>
    </source>
</evidence>
<organism evidence="2 3">
    <name type="scientific">Piloderma croceum (strain F 1598)</name>
    <dbReference type="NCBI Taxonomy" id="765440"/>
    <lineage>
        <taxon>Eukaryota</taxon>
        <taxon>Fungi</taxon>
        <taxon>Dikarya</taxon>
        <taxon>Basidiomycota</taxon>
        <taxon>Agaricomycotina</taxon>
        <taxon>Agaricomycetes</taxon>
        <taxon>Agaricomycetidae</taxon>
        <taxon>Atheliales</taxon>
        <taxon>Atheliaceae</taxon>
        <taxon>Piloderma</taxon>
    </lineage>
</organism>
<dbReference type="SUPFAM" id="SSF81383">
    <property type="entry name" value="F-box domain"/>
    <property type="match status" value="1"/>
</dbReference>
<name>A0A0C3FDT9_PILCF</name>
<protein>
    <recommendedName>
        <fullName evidence="1">F-box domain-containing protein</fullName>
    </recommendedName>
</protein>
<evidence type="ECO:0000313" key="2">
    <source>
        <dbReference type="EMBL" id="KIM77989.1"/>
    </source>
</evidence>
<sequence length="529" mass="58926">MMFLDLPPELLVQILLGLPPSDILSSAQLVNRYLHNLIQESSPLQYHVETKYAGVENNPESNMVTAERLEVLRRSQHAWSDFVVSKRVNLPVRHRSSGLYDLTAGVYVLGELGDSNADYPTPALRYTNLSVDQGNKPWARISVGRNIIDFGLAIREHDLIALVTTPKGDMSGTSVTELVLLNLSTGDYHTSATQPVVYLTETTAAHGHCSVMLEIVGNNLALLLTYRQHLGLRASPDTFHVYNWRTGTLKTTLPTTHHAYQGFIFLTETALLLPNLFERRLEIYTLSNAGLIPERFLDLPTLSPHHIILMLTCRAEPNPVGDHSANPPFVSSPTDAVALFNMTVIVGHPVDFNYFSFIVHRSALLKYLPPASPTLDATGSTIESRIGAEVSNPPASISWNGWGPPITRWFNSQSIAHGYITTTAGQRFVCISARAGIDPSPIIIRDFNAHSVARYTEPEQNEKPVSAGIKSLVTHATLLEPREVFTEHVWSALPYTEVVSRQRYDYTAVLMDEERILGLWVRIFLPLFY</sequence>
<dbReference type="InterPro" id="IPR036047">
    <property type="entry name" value="F-box-like_dom_sf"/>
</dbReference>
<keyword evidence="3" id="KW-1185">Reference proteome</keyword>
<dbReference type="STRING" id="765440.A0A0C3FDT9"/>
<dbReference type="AlphaFoldDB" id="A0A0C3FDT9"/>
<reference evidence="2 3" key="1">
    <citation type="submission" date="2014-04" db="EMBL/GenBank/DDBJ databases">
        <authorList>
            <consortium name="DOE Joint Genome Institute"/>
            <person name="Kuo A."/>
            <person name="Tarkka M."/>
            <person name="Buscot F."/>
            <person name="Kohler A."/>
            <person name="Nagy L.G."/>
            <person name="Floudas D."/>
            <person name="Copeland A."/>
            <person name="Barry K.W."/>
            <person name="Cichocki N."/>
            <person name="Veneault-Fourrey C."/>
            <person name="LaButti K."/>
            <person name="Lindquist E.A."/>
            <person name="Lipzen A."/>
            <person name="Lundell T."/>
            <person name="Morin E."/>
            <person name="Murat C."/>
            <person name="Sun H."/>
            <person name="Tunlid A."/>
            <person name="Henrissat B."/>
            <person name="Grigoriev I.V."/>
            <person name="Hibbett D.S."/>
            <person name="Martin F."/>
            <person name="Nordberg H.P."/>
            <person name="Cantor M.N."/>
            <person name="Hua S.X."/>
        </authorList>
    </citation>
    <scope>NUCLEOTIDE SEQUENCE [LARGE SCALE GENOMIC DNA]</scope>
    <source>
        <strain evidence="2 3">F 1598</strain>
    </source>
</reference>
<feature type="domain" description="F-box" evidence="1">
    <location>
        <begin position="1"/>
        <end position="47"/>
    </location>
</feature>
<dbReference type="InParanoid" id="A0A0C3FDT9"/>
<dbReference type="Proteomes" id="UP000054166">
    <property type="component" value="Unassembled WGS sequence"/>
</dbReference>
<dbReference type="HOGENOM" id="CLU_007279_0_0_1"/>
<proteinExistence type="predicted"/>
<dbReference type="InterPro" id="IPR001810">
    <property type="entry name" value="F-box_dom"/>
</dbReference>
<dbReference type="Pfam" id="PF12937">
    <property type="entry name" value="F-box-like"/>
    <property type="match status" value="1"/>
</dbReference>
<reference evidence="3" key="2">
    <citation type="submission" date="2015-01" db="EMBL/GenBank/DDBJ databases">
        <title>Evolutionary Origins and Diversification of the Mycorrhizal Mutualists.</title>
        <authorList>
            <consortium name="DOE Joint Genome Institute"/>
            <consortium name="Mycorrhizal Genomics Consortium"/>
            <person name="Kohler A."/>
            <person name="Kuo A."/>
            <person name="Nagy L.G."/>
            <person name="Floudas D."/>
            <person name="Copeland A."/>
            <person name="Barry K.W."/>
            <person name="Cichocki N."/>
            <person name="Veneault-Fourrey C."/>
            <person name="LaButti K."/>
            <person name="Lindquist E.A."/>
            <person name="Lipzen A."/>
            <person name="Lundell T."/>
            <person name="Morin E."/>
            <person name="Murat C."/>
            <person name="Riley R."/>
            <person name="Ohm R."/>
            <person name="Sun H."/>
            <person name="Tunlid A."/>
            <person name="Henrissat B."/>
            <person name="Grigoriev I.V."/>
            <person name="Hibbett D.S."/>
            <person name="Martin F."/>
        </authorList>
    </citation>
    <scope>NUCLEOTIDE SEQUENCE [LARGE SCALE GENOMIC DNA]</scope>
    <source>
        <strain evidence="3">F 1598</strain>
    </source>
</reference>
<evidence type="ECO:0000313" key="3">
    <source>
        <dbReference type="Proteomes" id="UP000054166"/>
    </source>
</evidence>
<dbReference type="PROSITE" id="PS50181">
    <property type="entry name" value="FBOX"/>
    <property type="match status" value="1"/>
</dbReference>
<accession>A0A0C3FDT9</accession>
<dbReference type="EMBL" id="KN833020">
    <property type="protein sequence ID" value="KIM77989.1"/>
    <property type="molecule type" value="Genomic_DNA"/>
</dbReference>
<dbReference type="OrthoDB" id="2751409at2759"/>